<dbReference type="Proteomes" id="UP000177067">
    <property type="component" value="Unassembled WGS sequence"/>
</dbReference>
<dbReference type="CDD" id="cd03255">
    <property type="entry name" value="ABC_MJ0796_LolCDE_FtsE"/>
    <property type="match status" value="1"/>
</dbReference>
<dbReference type="GO" id="GO:0016887">
    <property type="term" value="F:ATP hydrolysis activity"/>
    <property type="evidence" value="ECO:0007669"/>
    <property type="project" value="InterPro"/>
</dbReference>
<gene>
    <name evidence="6" type="ORF">A2725_04285</name>
</gene>
<accession>A0A1F6LHV2</accession>
<comment type="similarity">
    <text evidence="1">Belongs to the ABC transporter superfamily.</text>
</comment>
<evidence type="ECO:0000256" key="1">
    <source>
        <dbReference type="ARBA" id="ARBA00005417"/>
    </source>
</evidence>
<dbReference type="FunFam" id="3.40.50.300:FF:000032">
    <property type="entry name" value="Export ABC transporter ATP-binding protein"/>
    <property type="match status" value="1"/>
</dbReference>
<evidence type="ECO:0000256" key="3">
    <source>
        <dbReference type="ARBA" id="ARBA00022741"/>
    </source>
</evidence>
<dbReference type="InterPro" id="IPR003593">
    <property type="entry name" value="AAA+_ATPase"/>
</dbReference>
<dbReference type="SUPFAM" id="SSF52540">
    <property type="entry name" value="P-loop containing nucleoside triphosphate hydrolases"/>
    <property type="match status" value="1"/>
</dbReference>
<evidence type="ECO:0000256" key="2">
    <source>
        <dbReference type="ARBA" id="ARBA00022448"/>
    </source>
</evidence>
<keyword evidence="2" id="KW-0813">Transport</keyword>
<dbReference type="GO" id="GO:0022857">
    <property type="term" value="F:transmembrane transporter activity"/>
    <property type="evidence" value="ECO:0007669"/>
    <property type="project" value="UniProtKB-ARBA"/>
</dbReference>
<dbReference type="PROSITE" id="PS50893">
    <property type="entry name" value="ABC_TRANSPORTER_2"/>
    <property type="match status" value="1"/>
</dbReference>
<dbReference type="GO" id="GO:0005524">
    <property type="term" value="F:ATP binding"/>
    <property type="evidence" value="ECO:0007669"/>
    <property type="project" value="UniProtKB-KW"/>
</dbReference>
<keyword evidence="4 6" id="KW-0067">ATP-binding</keyword>
<comment type="caution">
    <text evidence="6">The sequence shown here is derived from an EMBL/GenBank/DDBJ whole genome shotgun (WGS) entry which is preliminary data.</text>
</comment>
<protein>
    <submittedName>
        <fullName evidence="6">Macrolide ABC transporter ATP-binding protein</fullName>
    </submittedName>
</protein>
<dbReference type="PANTHER" id="PTHR42798:SF6">
    <property type="entry name" value="CELL DIVISION ATP-BINDING PROTEIN FTSE"/>
    <property type="match status" value="1"/>
</dbReference>
<dbReference type="InterPro" id="IPR017911">
    <property type="entry name" value="MacB-like_ATP-bd"/>
</dbReference>
<dbReference type="InterPro" id="IPR027417">
    <property type="entry name" value="P-loop_NTPase"/>
</dbReference>
<dbReference type="Gene3D" id="3.40.50.300">
    <property type="entry name" value="P-loop containing nucleotide triphosphate hydrolases"/>
    <property type="match status" value="1"/>
</dbReference>
<feature type="domain" description="ABC transporter" evidence="5">
    <location>
        <begin position="2"/>
        <end position="232"/>
    </location>
</feature>
<evidence type="ECO:0000259" key="5">
    <source>
        <dbReference type="PROSITE" id="PS50893"/>
    </source>
</evidence>
<dbReference type="AlphaFoldDB" id="A0A1F6LHV2"/>
<dbReference type="PANTHER" id="PTHR42798">
    <property type="entry name" value="LIPOPROTEIN-RELEASING SYSTEM ATP-BINDING PROTEIN LOLD"/>
    <property type="match status" value="1"/>
</dbReference>
<name>A0A1F6LHV2_9BACT</name>
<keyword evidence="3" id="KW-0547">Nucleotide-binding</keyword>
<evidence type="ECO:0000313" key="6">
    <source>
        <dbReference type="EMBL" id="OGH58982.1"/>
    </source>
</evidence>
<dbReference type="Pfam" id="PF00005">
    <property type="entry name" value="ABC_tran"/>
    <property type="match status" value="1"/>
</dbReference>
<sequence>MLEIKDLKKIYSIDEVETYALRGVSFNVEEGEFIAITGPSGSGKSTLLHILGFLDKPTTGEYKFSGKMIDKYSENESAVFRNKEIGFVFQSFNLLARTSVIDNIKLPLMYSDIPEKNWHNLATKAIEEVGLSHRVHHYPSQLSGGEKQRTAIARALITNPKIIFADEPTGNLDTKTGESIMAIFDKLNRINRHTLILITHEKEVANYADRIIHIRDGKIEYDRLTKNGKNNI</sequence>
<dbReference type="InterPro" id="IPR003439">
    <property type="entry name" value="ABC_transporter-like_ATP-bd"/>
</dbReference>
<evidence type="ECO:0000256" key="4">
    <source>
        <dbReference type="ARBA" id="ARBA00022840"/>
    </source>
</evidence>
<dbReference type="EMBL" id="MFPS01000008">
    <property type="protein sequence ID" value="OGH58982.1"/>
    <property type="molecule type" value="Genomic_DNA"/>
</dbReference>
<proteinExistence type="inferred from homology"/>
<dbReference type="SMART" id="SM00382">
    <property type="entry name" value="AAA"/>
    <property type="match status" value="1"/>
</dbReference>
<organism evidence="6 7">
    <name type="scientific">Candidatus Magasanikbacteria bacterium RIFCSPHIGHO2_01_FULL_33_34</name>
    <dbReference type="NCBI Taxonomy" id="1798671"/>
    <lineage>
        <taxon>Bacteria</taxon>
        <taxon>Candidatus Magasanikiibacteriota</taxon>
    </lineage>
</organism>
<dbReference type="GO" id="GO:0098796">
    <property type="term" value="C:membrane protein complex"/>
    <property type="evidence" value="ECO:0007669"/>
    <property type="project" value="UniProtKB-ARBA"/>
</dbReference>
<evidence type="ECO:0000313" key="7">
    <source>
        <dbReference type="Proteomes" id="UP000177067"/>
    </source>
</evidence>
<reference evidence="6 7" key="1">
    <citation type="journal article" date="2016" name="Nat. Commun.">
        <title>Thousands of microbial genomes shed light on interconnected biogeochemical processes in an aquifer system.</title>
        <authorList>
            <person name="Anantharaman K."/>
            <person name="Brown C.T."/>
            <person name="Hug L.A."/>
            <person name="Sharon I."/>
            <person name="Castelle C.J."/>
            <person name="Probst A.J."/>
            <person name="Thomas B.C."/>
            <person name="Singh A."/>
            <person name="Wilkins M.J."/>
            <person name="Karaoz U."/>
            <person name="Brodie E.L."/>
            <person name="Williams K.H."/>
            <person name="Hubbard S.S."/>
            <person name="Banfield J.F."/>
        </authorList>
    </citation>
    <scope>NUCLEOTIDE SEQUENCE [LARGE SCALE GENOMIC DNA]</scope>
</reference>